<evidence type="ECO:0000256" key="3">
    <source>
        <dbReference type="ARBA" id="ARBA00022528"/>
    </source>
</evidence>
<dbReference type="InterPro" id="IPR044838">
    <property type="entry name" value="EGY1-like"/>
</dbReference>
<reference evidence="12" key="1">
    <citation type="journal article" date="2023" name="Plant J.">
        <title>Genome sequences and population genomics provide insights into the demographic history, inbreeding, and mutation load of two 'living fossil' tree species of Dipteronia.</title>
        <authorList>
            <person name="Feng Y."/>
            <person name="Comes H.P."/>
            <person name="Chen J."/>
            <person name="Zhu S."/>
            <person name="Lu R."/>
            <person name="Zhang X."/>
            <person name="Li P."/>
            <person name="Qiu J."/>
            <person name="Olsen K.M."/>
            <person name="Qiu Y."/>
        </authorList>
    </citation>
    <scope>NUCLEOTIDE SEQUENCE</scope>
    <source>
        <strain evidence="12">NBL</strain>
    </source>
</reference>
<dbReference type="PANTHER" id="PTHR31412:SF2">
    <property type="entry name" value="ZINC METALLOPEPTIDASE EGY3, CHLOROPLASTIC-RELATED"/>
    <property type="match status" value="1"/>
</dbReference>
<keyword evidence="10" id="KW-0482">Metalloprotease</keyword>
<keyword evidence="13" id="KW-1185">Reference proteome</keyword>
<comment type="subcellular location">
    <subcellularLocation>
        <location evidence="1">Plastid</location>
        <location evidence="1">Chloroplast membrane</location>
        <topology evidence="1">Multi-pass membrane protein</topology>
    </subcellularLocation>
</comment>
<keyword evidence="6" id="KW-0812">Transmembrane</keyword>
<evidence type="ECO:0000313" key="12">
    <source>
        <dbReference type="EMBL" id="KAK3193106.1"/>
    </source>
</evidence>
<dbReference type="GO" id="GO:0008237">
    <property type="term" value="F:metallopeptidase activity"/>
    <property type="evidence" value="ECO:0007669"/>
    <property type="project" value="UniProtKB-KW"/>
</dbReference>
<name>A0AAD9ZU61_9ROSI</name>
<keyword evidence="7" id="KW-0378">Hydrolase</keyword>
<evidence type="ECO:0000256" key="10">
    <source>
        <dbReference type="ARBA" id="ARBA00023049"/>
    </source>
</evidence>
<evidence type="ECO:0000256" key="5">
    <source>
        <dbReference type="ARBA" id="ARBA00022670"/>
    </source>
</evidence>
<organism evidence="12 13">
    <name type="scientific">Dipteronia sinensis</name>
    <dbReference type="NCBI Taxonomy" id="43782"/>
    <lineage>
        <taxon>Eukaryota</taxon>
        <taxon>Viridiplantae</taxon>
        <taxon>Streptophyta</taxon>
        <taxon>Embryophyta</taxon>
        <taxon>Tracheophyta</taxon>
        <taxon>Spermatophyta</taxon>
        <taxon>Magnoliopsida</taxon>
        <taxon>eudicotyledons</taxon>
        <taxon>Gunneridae</taxon>
        <taxon>Pentapetalae</taxon>
        <taxon>rosids</taxon>
        <taxon>malvids</taxon>
        <taxon>Sapindales</taxon>
        <taxon>Sapindaceae</taxon>
        <taxon>Hippocastanoideae</taxon>
        <taxon>Acereae</taxon>
        <taxon>Dipteronia</taxon>
    </lineage>
</organism>
<evidence type="ECO:0000256" key="2">
    <source>
        <dbReference type="ARBA" id="ARBA00007931"/>
    </source>
</evidence>
<dbReference type="AlphaFoldDB" id="A0AAD9ZU61"/>
<evidence type="ECO:0000256" key="9">
    <source>
        <dbReference type="ARBA" id="ARBA00022989"/>
    </source>
</evidence>
<dbReference type="GO" id="GO:0006508">
    <property type="term" value="P:proteolysis"/>
    <property type="evidence" value="ECO:0007669"/>
    <property type="project" value="UniProtKB-KW"/>
</dbReference>
<comment type="caution">
    <text evidence="12">The sequence shown here is derived from an EMBL/GenBank/DDBJ whole genome shotgun (WGS) entry which is preliminary data.</text>
</comment>
<dbReference type="GO" id="GO:0031969">
    <property type="term" value="C:chloroplast membrane"/>
    <property type="evidence" value="ECO:0007669"/>
    <property type="project" value="UniProtKB-SubCell"/>
</dbReference>
<keyword evidence="3" id="KW-0150">Chloroplast</keyword>
<comment type="similarity">
    <text evidence="2">Belongs to the peptidase M50B family.</text>
</comment>
<evidence type="ECO:0000256" key="6">
    <source>
        <dbReference type="ARBA" id="ARBA00022692"/>
    </source>
</evidence>
<proteinExistence type="inferred from homology"/>
<dbReference type="EMBL" id="JANJYJ010000008">
    <property type="protein sequence ID" value="KAK3193106.1"/>
    <property type="molecule type" value="Genomic_DNA"/>
</dbReference>
<evidence type="ECO:0000256" key="11">
    <source>
        <dbReference type="ARBA" id="ARBA00023136"/>
    </source>
</evidence>
<evidence type="ECO:0000256" key="4">
    <source>
        <dbReference type="ARBA" id="ARBA00022640"/>
    </source>
</evidence>
<keyword evidence="11" id="KW-0472">Membrane</keyword>
<evidence type="ECO:0000313" key="13">
    <source>
        <dbReference type="Proteomes" id="UP001281410"/>
    </source>
</evidence>
<accession>A0AAD9ZU61</accession>
<evidence type="ECO:0000256" key="8">
    <source>
        <dbReference type="ARBA" id="ARBA00022946"/>
    </source>
</evidence>
<dbReference type="Proteomes" id="UP001281410">
    <property type="component" value="Unassembled WGS sequence"/>
</dbReference>
<keyword evidence="9" id="KW-1133">Transmembrane helix</keyword>
<evidence type="ECO:0000256" key="1">
    <source>
        <dbReference type="ARBA" id="ARBA00004508"/>
    </source>
</evidence>
<keyword evidence="4" id="KW-0934">Plastid</keyword>
<dbReference type="PANTHER" id="PTHR31412">
    <property type="entry name" value="ZINC METALLOPROTEASE EGY1"/>
    <property type="match status" value="1"/>
</dbReference>
<gene>
    <name evidence="12" type="ORF">Dsin_024416</name>
</gene>
<keyword evidence="5" id="KW-0645">Protease</keyword>
<sequence>MILTWQLKSCFRFDTFFATDVQRFGDRGIVFGNLRKPIDEVIAKLEQRLSEAAGREVVVWFMEEKANDITKQACVVQLKSEMDLEFGSSKLSTPWGYFIPQT</sequence>
<keyword evidence="8" id="KW-0809">Transit peptide</keyword>
<protein>
    <submittedName>
        <fullName evidence="12">Uncharacterized protein</fullName>
    </submittedName>
</protein>
<evidence type="ECO:0000256" key="7">
    <source>
        <dbReference type="ARBA" id="ARBA00022801"/>
    </source>
</evidence>